<keyword evidence="2" id="KW-1185">Reference proteome</keyword>
<gene>
    <name evidence="1" type="ORF">PENPOL_c044G04230</name>
</gene>
<dbReference type="AlphaFoldDB" id="A0A1V6N5D7"/>
<proteinExistence type="predicted"/>
<comment type="caution">
    <text evidence="1">The sequence shown here is derived from an EMBL/GenBank/DDBJ whole genome shotgun (WGS) entry which is preliminary data.</text>
</comment>
<evidence type="ECO:0000313" key="1">
    <source>
        <dbReference type="EMBL" id="OQD59930.1"/>
    </source>
</evidence>
<reference evidence="2" key="1">
    <citation type="journal article" date="2017" name="Nat. Microbiol.">
        <title>Global analysis of biosynthetic gene clusters reveals vast potential of secondary metabolite production in Penicillium species.</title>
        <authorList>
            <person name="Nielsen J.C."/>
            <person name="Grijseels S."/>
            <person name="Prigent S."/>
            <person name="Ji B."/>
            <person name="Dainat J."/>
            <person name="Nielsen K.F."/>
            <person name="Frisvad J.C."/>
            <person name="Workman M."/>
            <person name="Nielsen J."/>
        </authorList>
    </citation>
    <scope>NUCLEOTIDE SEQUENCE [LARGE SCALE GENOMIC DNA]</scope>
    <source>
        <strain evidence="2">IBT 4502</strain>
    </source>
</reference>
<evidence type="ECO:0000313" key="2">
    <source>
        <dbReference type="Proteomes" id="UP000191408"/>
    </source>
</evidence>
<accession>A0A1V6N5D7</accession>
<protein>
    <submittedName>
        <fullName evidence="1">Uncharacterized protein</fullName>
    </submittedName>
</protein>
<dbReference type="Pfam" id="PF12511">
    <property type="entry name" value="DUF3716"/>
    <property type="match status" value="1"/>
</dbReference>
<dbReference type="EMBL" id="MDYM01000044">
    <property type="protein sequence ID" value="OQD59930.1"/>
    <property type="molecule type" value="Genomic_DNA"/>
</dbReference>
<name>A0A1V6N5D7_PENPO</name>
<sequence>MEIFITPPETAESPSISCTPVKKLEIEDFLLSDLPTEDEAMAMARAQDPAGRRDLLAAKPLRTNGEIYLDADGNPNGRKLIRSLREKTCYDMVCSTSPNVDWKHNSKGVAKMVIPVHRTGAEALYGQRVGVSAPEGQECEQCQAGTAPFESCKVAVNKKGEPVLQGSCMGCGFNLEDHACSFVQTRPAFAAAVFKQGADAAAGSTVD</sequence>
<dbReference type="Proteomes" id="UP000191408">
    <property type="component" value="Unassembled WGS sequence"/>
</dbReference>
<organism evidence="1 2">
    <name type="scientific">Penicillium polonicum</name>
    <dbReference type="NCBI Taxonomy" id="60169"/>
    <lineage>
        <taxon>Eukaryota</taxon>
        <taxon>Fungi</taxon>
        <taxon>Dikarya</taxon>
        <taxon>Ascomycota</taxon>
        <taxon>Pezizomycotina</taxon>
        <taxon>Eurotiomycetes</taxon>
        <taxon>Eurotiomycetidae</taxon>
        <taxon>Eurotiales</taxon>
        <taxon>Aspergillaceae</taxon>
        <taxon>Penicillium</taxon>
    </lineage>
</organism>
<dbReference type="InterPro" id="IPR022190">
    <property type="entry name" value="DUF3716"/>
</dbReference>